<evidence type="ECO:0000313" key="1">
    <source>
        <dbReference type="EMBL" id="OVA16925.1"/>
    </source>
</evidence>
<proteinExistence type="predicted"/>
<reference evidence="1 2" key="1">
    <citation type="journal article" date="2017" name="Mol. Plant">
        <title>The Genome of Medicinal Plant Macleaya cordata Provides New Insights into Benzylisoquinoline Alkaloids Metabolism.</title>
        <authorList>
            <person name="Liu X."/>
            <person name="Liu Y."/>
            <person name="Huang P."/>
            <person name="Ma Y."/>
            <person name="Qing Z."/>
            <person name="Tang Q."/>
            <person name="Cao H."/>
            <person name="Cheng P."/>
            <person name="Zheng Y."/>
            <person name="Yuan Z."/>
            <person name="Zhou Y."/>
            <person name="Liu J."/>
            <person name="Tang Z."/>
            <person name="Zhuo Y."/>
            <person name="Zhang Y."/>
            <person name="Yu L."/>
            <person name="Huang J."/>
            <person name="Yang P."/>
            <person name="Peng Q."/>
            <person name="Zhang J."/>
            <person name="Jiang W."/>
            <person name="Zhang Z."/>
            <person name="Lin K."/>
            <person name="Ro D.K."/>
            <person name="Chen X."/>
            <person name="Xiong X."/>
            <person name="Shang Y."/>
            <person name="Huang S."/>
            <person name="Zeng J."/>
        </authorList>
    </citation>
    <scope>NUCLEOTIDE SEQUENCE [LARGE SCALE GENOMIC DNA]</scope>
    <source>
        <strain evidence="2">cv. BLH2017</strain>
        <tissue evidence="1">Root</tissue>
    </source>
</reference>
<dbReference type="PANTHER" id="PTHR31973:SF187">
    <property type="entry name" value="MUTATOR TRANSPOSASE MUDRA PROTEIN"/>
    <property type="match status" value="1"/>
</dbReference>
<evidence type="ECO:0000313" key="2">
    <source>
        <dbReference type="Proteomes" id="UP000195402"/>
    </source>
</evidence>
<dbReference type="InParanoid" id="A0A200R2M3"/>
<dbReference type="OrthoDB" id="683469at2759"/>
<keyword evidence="2" id="KW-1185">Reference proteome</keyword>
<evidence type="ECO:0008006" key="3">
    <source>
        <dbReference type="Google" id="ProtNLM"/>
    </source>
</evidence>
<dbReference type="STRING" id="56857.A0A200R2M3"/>
<dbReference type="AlphaFoldDB" id="A0A200R2M3"/>
<sequence>MNYQFAYRARDLAPKEIFGKEESSYMELLWYKDGLKKTNPGSHIVLEVDRDTMMFQRLFIAFEACIKGEAYCRLMVFLDATFLKTKFGGCLMGATFKNGNQVVGSEDDDNWL</sequence>
<dbReference type="PANTHER" id="PTHR31973">
    <property type="entry name" value="POLYPROTEIN, PUTATIVE-RELATED"/>
    <property type="match status" value="1"/>
</dbReference>
<comment type="caution">
    <text evidence="1">The sequence shown here is derived from an EMBL/GenBank/DDBJ whole genome shotgun (WGS) entry which is preliminary data.</text>
</comment>
<dbReference type="OMA" id="IAFEACI"/>
<dbReference type="Proteomes" id="UP000195402">
    <property type="component" value="Unassembled WGS sequence"/>
</dbReference>
<organism evidence="1 2">
    <name type="scientific">Macleaya cordata</name>
    <name type="common">Five-seeded plume-poppy</name>
    <name type="synonym">Bocconia cordata</name>
    <dbReference type="NCBI Taxonomy" id="56857"/>
    <lineage>
        <taxon>Eukaryota</taxon>
        <taxon>Viridiplantae</taxon>
        <taxon>Streptophyta</taxon>
        <taxon>Embryophyta</taxon>
        <taxon>Tracheophyta</taxon>
        <taxon>Spermatophyta</taxon>
        <taxon>Magnoliopsida</taxon>
        <taxon>Ranunculales</taxon>
        <taxon>Papaveraceae</taxon>
        <taxon>Papaveroideae</taxon>
        <taxon>Macleaya</taxon>
    </lineage>
</organism>
<name>A0A200R2M3_MACCD</name>
<accession>A0A200R2M3</accession>
<gene>
    <name evidence="1" type="ORF">BVC80_9049g61</name>
</gene>
<dbReference type="EMBL" id="MVGT01000459">
    <property type="protein sequence ID" value="OVA16925.1"/>
    <property type="molecule type" value="Genomic_DNA"/>
</dbReference>
<protein>
    <recommendedName>
        <fullName evidence="3">Protein FAR1-RELATED SEQUENCE</fullName>
    </recommendedName>
</protein>